<feature type="transmembrane region" description="Helical" evidence="1">
    <location>
        <begin position="6"/>
        <end position="23"/>
    </location>
</feature>
<dbReference type="RefSeq" id="WP_016526138.1">
    <property type="nucleotide sequence ID" value="NZ_KE332518.1"/>
</dbReference>
<dbReference type="OrthoDB" id="9985199at2"/>
<comment type="caution">
    <text evidence="2">The sequence shown here is derived from an EMBL/GenBank/DDBJ whole genome shotgun (WGS) entry which is preliminary data.</text>
</comment>
<dbReference type="eggNOG" id="ENOG5032FTW">
    <property type="taxonomic scope" value="Bacteria"/>
</dbReference>
<feature type="transmembrane region" description="Helical" evidence="1">
    <location>
        <begin position="80"/>
        <end position="101"/>
    </location>
</feature>
<evidence type="ECO:0000313" key="3">
    <source>
        <dbReference type="Proteomes" id="UP000014541"/>
    </source>
</evidence>
<keyword evidence="1" id="KW-1133">Transmembrane helix</keyword>
<dbReference type="EMBL" id="ATFF01000006">
    <property type="protein sequence ID" value="EPF31529.1"/>
    <property type="molecule type" value="Genomic_DNA"/>
</dbReference>
<reference evidence="2 3" key="1">
    <citation type="submission" date="2013-04" db="EMBL/GenBank/DDBJ databases">
        <title>The Genome Sequence of Treponema maltophilum ATCC 51939.</title>
        <authorList>
            <consortium name="The Broad Institute Genomics Platform"/>
            <person name="Earl A."/>
            <person name="Ward D."/>
            <person name="Feldgarden M."/>
            <person name="Gevers D."/>
            <person name="Leonetti C."/>
            <person name="Blanton J.M."/>
            <person name="Dewhirst F.E."/>
            <person name="Izard J."/>
            <person name="Walker B."/>
            <person name="Young S."/>
            <person name="Zeng Q."/>
            <person name="Gargeya S."/>
            <person name="Fitzgerald M."/>
            <person name="Haas B."/>
            <person name="Abouelleil A."/>
            <person name="Allen A.W."/>
            <person name="Alvarado L."/>
            <person name="Arachchi H.M."/>
            <person name="Berlin A.M."/>
            <person name="Chapman S.B."/>
            <person name="Gainer-Dewar J."/>
            <person name="Goldberg J."/>
            <person name="Griggs A."/>
            <person name="Gujja S."/>
            <person name="Hansen M."/>
            <person name="Howarth C."/>
            <person name="Imamovic A."/>
            <person name="Ireland A."/>
            <person name="Larimer J."/>
            <person name="McCowan C."/>
            <person name="Murphy C."/>
            <person name="Pearson M."/>
            <person name="Poon T.W."/>
            <person name="Priest M."/>
            <person name="Roberts A."/>
            <person name="Saif S."/>
            <person name="Shea T."/>
            <person name="Sisk P."/>
            <person name="Sykes S."/>
            <person name="Wortman J."/>
            <person name="Nusbaum C."/>
            <person name="Birren B."/>
        </authorList>
    </citation>
    <scope>NUCLEOTIDE SEQUENCE [LARGE SCALE GENOMIC DNA]</scope>
    <source>
        <strain evidence="2 3">ATCC 51939</strain>
    </source>
</reference>
<keyword evidence="1" id="KW-0472">Membrane</keyword>
<organism evidence="2 3">
    <name type="scientific">Treponema maltophilum ATCC 51939</name>
    <dbReference type="NCBI Taxonomy" id="1125699"/>
    <lineage>
        <taxon>Bacteria</taxon>
        <taxon>Pseudomonadati</taxon>
        <taxon>Spirochaetota</taxon>
        <taxon>Spirochaetia</taxon>
        <taxon>Spirochaetales</taxon>
        <taxon>Treponemataceae</taxon>
        <taxon>Treponema</taxon>
    </lineage>
</organism>
<protein>
    <submittedName>
        <fullName evidence="2">Uncharacterized protein</fullName>
    </submittedName>
</protein>
<proteinExistence type="predicted"/>
<dbReference type="Proteomes" id="UP000014541">
    <property type="component" value="Unassembled WGS sequence"/>
</dbReference>
<keyword evidence="1" id="KW-0812">Transmembrane</keyword>
<keyword evidence="3" id="KW-1185">Reference proteome</keyword>
<gene>
    <name evidence="2" type="ORF">HMPREF9194_01876</name>
</gene>
<feature type="transmembrane region" description="Helical" evidence="1">
    <location>
        <begin position="43"/>
        <end position="60"/>
    </location>
</feature>
<dbReference type="PATRIC" id="fig|1125699.3.peg.1896"/>
<accession>S3L402</accession>
<evidence type="ECO:0000313" key="2">
    <source>
        <dbReference type="EMBL" id="EPF31529.1"/>
    </source>
</evidence>
<evidence type="ECO:0000256" key="1">
    <source>
        <dbReference type="SAM" id="Phobius"/>
    </source>
</evidence>
<sequence>MNYIVKYFWSLGIILTGVNTFILKSRMPAIDSPEESAEQKKIIAGYFSFLAIPCLLLQIFQLLGNYRTALYILYRDFSNPFYWCGVCSVLLSYFVFLFIAASYKNIERYSQQLFRANLKRNTLIFIILGIIVFAVIIIFGFSSTINIKENVEKIV</sequence>
<feature type="transmembrane region" description="Helical" evidence="1">
    <location>
        <begin position="122"/>
        <end position="141"/>
    </location>
</feature>
<name>S3L402_TREMA</name>
<dbReference type="AlphaFoldDB" id="S3L402"/>
<dbReference type="HOGENOM" id="CLU_1694719_0_0_12"/>